<keyword evidence="6" id="KW-1185">Reference proteome</keyword>
<dbReference type="Proteomes" id="UP001594351">
    <property type="component" value="Unassembled WGS sequence"/>
</dbReference>
<dbReference type="Gene3D" id="3.40.50.2300">
    <property type="match status" value="2"/>
</dbReference>
<dbReference type="SUPFAM" id="SSF52172">
    <property type="entry name" value="CheY-like"/>
    <property type="match status" value="2"/>
</dbReference>
<sequence>MAQKVLIIDQDKDIAELLESSFKTEGFQAIAITTSAEAIKNFKQTKPDILVLDVLLPKQGALKILKTISDSGFGESLPVIAIGDKRGDGITTLEVLEKEFSVTNFIKKPFRIPQLLKNAVDMLQGFTEDTASTDRIQQRAPASRSETVSSPEVATRVKPDRPTSASDDFIDLIEPDQKEESSPESSPAQMMEMETMEMEAVSEEQFTKTEQIPAKPKSDKRHIVVVDDEVMILNLLKKILQEVGFQVTTANKATLALKIVTQTQPDLVISDIMMPQLDGYSLCRMIKSKKELAQTKVMLLTAKNLKQDKGKGFKSGADFFMQKPINRVKLLSVVKNLLNL</sequence>
<dbReference type="CDD" id="cd17574">
    <property type="entry name" value="REC_OmpR"/>
    <property type="match status" value="1"/>
</dbReference>
<feature type="domain" description="Response regulatory" evidence="4">
    <location>
        <begin position="4"/>
        <end position="123"/>
    </location>
</feature>
<dbReference type="SMART" id="SM00448">
    <property type="entry name" value="REC"/>
    <property type="match status" value="2"/>
</dbReference>
<dbReference type="PANTHER" id="PTHR44591:SF3">
    <property type="entry name" value="RESPONSE REGULATORY DOMAIN-CONTAINING PROTEIN"/>
    <property type="match status" value="1"/>
</dbReference>
<dbReference type="InterPro" id="IPR011006">
    <property type="entry name" value="CheY-like_superfamily"/>
</dbReference>
<evidence type="ECO:0000256" key="1">
    <source>
        <dbReference type="ARBA" id="ARBA00022553"/>
    </source>
</evidence>
<dbReference type="Pfam" id="PF00072">
    <property type="entry name" value="Response_reg"/>
    <property type="match status" value="2"/>
</dbReference>
<evidence type="ECO:0000313" key="6">
    <source>
        <dbReference type="Proteomes" id="UP001594351"/>
    </source>
</evidence>
<reference evidence="5 6" key="1">
    <citation type="submission" date="2024-09" db="EMBL/GenBank/DDBJ databases">
        <title>Laminarin stimulates single cell rates of sulfate reduction while oxygen inhibits transcriptomic activity in coastal marine sediment.</title>
        <authorList>
            <person name="Lindsay M."/>
            <person name="Orcutt B."/>
            <person name="Emerson D."/>
            <person name="Stepanauskas R."/>
            <person name="D'Angelo T."/>
        </authorList>
    </citation>
    <scope>NUCLEOTIDE SEQUENCE [LARGE SCALE GENOMIC DNA]</scope>
    <source>
        <strain evidence="5">SAG AM-311-K15</strain>
    </source>
</reference>
<feature type="modified residue" description="4-aspartylphosphate" evidence="2">
    <location>
        <position position="271"/>
    </location>
</feature>
<proteinExistence type="predicted"/>
<comment type="caution">
    <text evidence="5">The sequence shown here is derived from an EMBL/GenBank/DDBJ whole genome shotgun (WGS) entry which is preliminary data.</text>
</comment>
<keyword evidence="1 2" id="KW-0597">Phosphoprotein</keyword>
<accession>A0ABV6YU04</accession>
<evidence type="ECO:0000313" key="5">
    <source>
        <dbReference type="EMBL" id="MFC1849687.1"/>
    </source>
</evidence>
<feature type="modified residue" description="4-aspartylphosphate" evidence="2">
    <location>
        <position position="53"/>
    </location>
</feature>
<evidence type="ECO:0000256" key="3">
    <source>
        <dbReference type="SAM" id="MobiDB-lite"/>
    </source>
</evidence>
<feature type="region of interest" description="Disordered" evidence="3">
    <location>
        <begin position="131"/>
        <end position="187"/>
    </location>
</feature>
<protein>
    <submittedName>
        <fullName evidence="5">Response regulator</fullName>
    </submittedName>
</protein>
<evidence type="ECO:0000256" key="2">
    <source>
        <dbReference type="PROSITE-ProRule" id="PRU00169"/>
    </source>
</evidence>
<gene>
    <name evidence="5" type="ORF">ACFL27_05700</name>
</gene>
<dbReference type="PROSITE" id="PS50110">
    <property type="entry name" value="RESPONSE_REGULATORY"/>
    <property type="match status" value="2"/>
</dbReference>
<dbReference type="EMBL" id="JBHPBY010000053">
    <property type="protein sequence ID" value="MFC1849687.1"/>
    <property type="molecule type" value="Genomic_DNA"/>
</dbReference>
<name>A0ABV6YU04_UNCC1</name>
<feature type="domain" description="Response regulatory" evidence="4">
    <location>
        <begin position="222"/>
        <end position="338"/>
    </location>
</feature>
<dbReference type="InterPro" id="IPR001789">
    <property type="entry name" value="Sig_transdc_resp-reg_receiver"/>
</dbReference>
<dbReference type="InterPro" id="IPR050595">
    <property type="entry name" value="Bact_response_regulator"/>
</dbReference>
<dbReference type="PANTHER" id="PTHR44591">
    <property type="entry name" value="STRESS RESPONSE REGULATOR PROTEIN 1"/>
    <property type="match status" value="1"/>
</dbReference>
<organism evidence="5 6">
    <name type="scientific">candidate division CSSED10-310 bacterium</name>
    <dbReference type="NCBI Taxonomy" id="2855610"/>
    <lineage>
        <taxon>Bacteria</taxon>
        <taxon>Bacteria division CSSED10-310</taxon>
    </lineage>
</organism>
<evidence type="ECO:0000259" key="4">
    <source>
        <dbReference type="PROSITE" id="PS50110"/>
    </source>
</evidence>